<keyword evidence="8" id="KW-1185">Reference proteome</keyword>
<sequence>MPLYKRKSFPIADPPKDLDPKEFVYQVRFTKEIFRDYQEYLNRLNLYRQRLWTCKVTGKTNLTYEEALVSEHRATERVQQFPDELIPLVLNMIQYSTLNLTDLINEIRTKLNQNIYQGIELHAKKGESVCACKVIEVLNDNGTTRYKVGWIDRERKLTDTSVVCAEDLIRKKPPFSRSILKAFIRESTSQTSPWVIHEKLARKHGISTELPRELIDKLAGQNGFSDGSGVTKKRGRKFKLDNQNAGPFQKKRKGTQIEEQIKYPIDDLFVKPSADDPVFTDRPPLSTDFRVPIQCVGDLLMVWNFCISFGKLLHLWPFSFEDFENAICYKDSELMLILESHSAILNLLIKDGGDYFMAIQNKKQKFKVKLTNWAEYLCHFLDMKDKPELSDHIPIIRRGHYGLLDIRVKLGILRELVDKALMTSAVRGRLDECIELQQVLMARKREKAKEKKEEDLLRKGESHAKEMDQEHIANGIKNCINSNIVSISEDHNGGLEANGKDPSAYNKNVIENGYGFVYVRRKNKAKKVPQRKENRDDENQDKKSDEEQREENLQKEIEKLSIRTNCLGKDRNHNRYWFFRREGRLFVETLDSSKWGYYSTKEELDALIGSLNVKGMRERDLKRHLEKCYMKISTALQKRSKDVAQKALVEEGELRRSTRVRDKPRFNPAMAFLRYVNRWREKTNSFKRQKCGQSLY</sequence>
<comment type="caution">
    <text evidence="7">The sequence shown here is derived from an EMBL/GenBank/DDBJ whole genome shotgun (WGS) entry which is preliminary data.</text>
</comment>
<dbReference type="InterPro" id="IPR053271">
    <property type="entry name" value="DDT_domain"/>
</dbReference>
<dbReference type="Pfam" id="PF02791">
    <property type="entry name" value="DDT"/>
    <property type="match status" value="1"/>
</dbReference>
<comment type="subcellular location">
    <subcellularLocation>
        <location evidence="1 3">Nucleus</location>
    </subcellularLocation>
</comment>
<dbReference type="InterPro" id="IPR028941">
    <property type="entry name" value="WHIM2_dom"/>
</dbReference>
<evidence type="ECO:0000256" key="2">
    <source>
        <dbReference type="ARBA" id="ARBA00023242"/>
    </source>
</evidence>
<dbReference type="Pfam" id="PF10537">
    <property type="entry name" value="WAC_Acf1_DNA_bd"/>
    <property type="match status" value="1"/>
</dbReference>
<dbReference type="InterPro" id="IPR013136">
    <property type="entry name" value="WSTF_Acf1_Cbp146"/>
</dbReference>
<dbReference type="Proteomes" id="UP000636800">
    <property type="component" value="Chromosome 5"/>
</dbReference>
<dbReference type="EMBL" id="JADCNL010000005">
    <property type="protein sequence ID" value="KAG0480563.1"/>
    <property type="molecule type" value="Genomic_DNA"/>
</dbReference>
<evidence type="ECO:0000256" key="4">
    <source>
        <dbReference type="SAM" id="MobiDB-lite"/>
    </source>
</evidence>
<dbReference type="PROSITE" id="PS51136">
    <property type="entry name" value="WAC"/>
    <property type="match status" value="1"/>
</dbReference>
<evidence type="ECO:0000313" key="7">
    <source>
        <dbReference type="EMBL" id="KAG0480563.1"/>
    </source>
</evidence>
<reference evidence="7 8" key="1">
    <citation type="journal article" date="2020" name="Nat. Food">
        <title>A phased Vanilla planifolia genome enables genetic improvement of flavour and production.</title>
        <authorList>
            <person name="Hasing T."/>
            <person name="Tang H."/>
            <person name="Brym M."/>
            <person name="Khazi F."/>
            <person name="Huang T."/>
            <person name="Chambers A.H."/>
        </authorList>
    </citation>
    <scope>NUCLEOTIDE SEQUENCE [LARGE SCALE GENOMIC DNA]</scope>
    <source>
        <tissue evidence="7">Leaf</tissue>
    </source>
</reference>
<proteinExistence type="predicted"/>
<dbReference type="PANTHER" id="PTHR15546">
    <property type="entry name" value="BROMODOMAIN ADJACENT TO ZINC FINGER DOMAIN, 2A"/>
    <property type="match status" value="1"/>
</dbReference>
<dbReference type="OrthoDB" id="1668162at2759"/>
<feature type="domain" description="DDT" evidence="5">
    <location>
        <begin position="293"/>
        <end position="354"/>
    </location>
</feature>
<gene>
    <name evidence="7" type="ORF">HPP92_011421</name>
</gene>
<feature type="region of interest" description="Disordered" evidence="4">
    <location>
        <begin position="525"/>
        <end position="552"/>
    </location>
</feature>
<keyword evidence="2 3" id="KW-0539">Nucleus</keyword>
<dbReference type="AlphaFoldDB" id="A0A835V0Q9"/>
<dbReference type="PANTHER" id="PTHR15546:SF2">
    <property type="entry name" value="DDT DOMAIN-CONTAINING PROTEIN DDB_G0282237"/>
    <property type="match status" value="1"/>
</dbReference>
<dbReference type="InterPro" id="IPR018501">
    <property type="entry name" value="DDT_dom"/>
</dbReference>
<dbReference type="PROSITE" id="PS50827">
    <property type="entry name" value="DDT"/>
    <property type="match status" value="1"/>
</dbReference>
<organism evidence="7 8">
    <name type="scientific">Vanilla planifolia</name>
    <name type="common">Vanilla</name>
    <dbReference type="NCBI Taxonomy" id="51239"/>
    <lineage>
        <taxon>Eukaryota</taxon>
        <taxon>Viridiplantae</taxon>
        <taxon>Streptophyta</taxon>
        <taxon>Embryophyta</taxon>
        <taxon>Tracheophyta</taxon>
        <taxon>Spermatophyta</taxon>
        <taxon>Magnoliopsida</taxon>
        <taxon>Liliopsida</taxon>
        <taxon>Asparagales</taxon>
        <taxon>Orchidaceae</taxon>
        <taxon>Vanilloideae</taxon>
        <taxon>Vanilleae</taxon>
        <taxon>Vanilla</taxon>
    </lineage>
</organism>
<evidence type="ECO:0000259" key="5">
    <source>
        <dbReference type="PROSITE" id="PS50827"/>
    </source>
</evidence>
<dbReference type="SMART" id="SM00571">
    <property type="entry name" value="DDT"/>
    <property type="match status" value="1"/>
</dbReference>
<dbReference type="Pfam" id="PF15613">
    <property type="entry name" value="WSD"/>
    <property type="match status" value="1"/>
</dbReference>
<evidence type="ECO:0000313" key="8">
    <source>
        <dbReference type="Proteomes" id="UP000636800"/>
    </source>
</evidence>
<name>A0A835V0Q9_VANPL</name>
<dbReference type="GO" id="GO:0005634">
    <property type="term" value="C:nucleus"/>
    <property type="evidence" value="ECO:0007669"/>
    <property type="project" value="UniProtKB-SubCell"/>
</dbReference>
<accession>A0A835V0Q9</accession>
<protein>
    <recommendedName>
        <fullName evidence="9">DDT domain-containing protein</fullName>
    </recommendedName>
</protein>
<feature type="compositionally biased region" description="Basic and acidic residues" evidence="4">
    <location>
        <begin position="530"/>
        <end position="552"/>
    </location>
</feature>
<evidence type="ECO:0000259" key="6">
    <source>
        <dbReference type="PROSITE" id="PS51136"/>
    </source>
</evidence>
<evidence type="ECO:0000256" key="3">
    <source>
        <dbReference type="PROSITE-ProRule" id="PRU00475"/>
    </source>
</evidence>
<evidence type="ECO:0008006" key="9">
    <source>
        <dbReference type="Google" id="ProtNLM"/>
    </source>
</evidence>
<evidence type="ECO:0000256" key="1">
    <source>
        <dbReference type="ARBA" id="ARBA00004123"/>
    </source>
</evidence>
<dbReference type="GO" id="GO:0000785">
    <property type="term" value="C:chromatin"/>
    <property type="evidence" value="ECO:0007669"/>
    <property type="project" value="UniProtKB-ARBA"/>
</dbReference>
<feature type="domain" description="WAC" evidence="6">
    <location>
        <begin position="22"/>
        <end position="127"/>
    </location>
</feature>